<dbReference type="InterPro" id="IPR001870">
    <property type="entry name" value="B30.2/SPRY"/>
</dbReference>
<dbReference type="Pfam" id="PF00622">
    <property type="entry name" value="SPRY"/>
    <property type="match status" value="1"/>
</dbReference>
<evidence type="ECO:0000313" key="4">
    <source>
        <dbReference type="Proteomes" id="UP001150569"/>
    </source>
</evidence>
<name>A0A9W8AJA8_9FUNG</name>
<evidence type="ECO:0000256" key="1">
    <source>
        <dbReference type="SAM" id="MobiDB-lite"/>
    </source>
</evidence>
<reference evidence="3" key="1">
    <citation type="submission" date="2022-07" db="EMBL/GenBank/DDBJ databases">
        <title>Phylogenomic reconstructions and comparative analyses of Kickxellomycotina fungi.</title>
        <authorList>
            <person name="Reynolds N.K."/>
            <person name="Stajich J.E."/>
            <person name="Barry K."/>
            <person name="Grigoriev I.V."/>
            <person name="Crous P."/>
            <person name="Smith M.E."/>
        </authorList>
    </citation>
    <scope>NUCLEOTIDE SEQUENCE</scope>
    <source>
        <strain evidence="3">RSA 861</strain>
    </source>
</reference>
<evidence type="ECO:0000259" key="2">
    <source>
        <dbReference type="PROSITE" id="PS50188"/>
    </source>
</evidence>
<organism evidence="3 4">
    <name type="scientific">Tieghemiomyces parasiticus</name>
    <dbReference type="NCBI Taxonomy" id="78921"/>
    <lineage>
        <taxon>Eukaryota</taxon>
        <taxon>Fungi</taxon>
        <taxon>Fungi incertae sedis</taxon>
        <taxon>Zoopagomycota</taxon>
        <taxon>Kickxellomycotina</taxon>
        <taxon>Dimargaritomycetes</taxon>
        <taxon>Dimargaritales</taxon>
        <taxon>Dimargaritaceae</taxon>
        <taxon>Tieghemiomyces</taxon>
    </lineage>
</organism>
<dbReference type="EMBL" id="JANBPT010000005">
    <property type="protein sequence ID" value="KAJ1930530.1"/>
    <property type="molecule type" value="Genomic_DNA"/>
</dbReference>
<evidence type="ECO:0000313" key="3">
    <source>
        <dbReference type="EMBL" id="KAJ1930530.1"/>
    </source>
</evidence>
<feature type="region of interest" description="Disordered" evidence="1">
    <location>
        <begin position="1"/>
        <end position="24"/>
    </location>
</feature>
<dbReference type="InterPro" id="IPR013320">
    <property type="entry name" value="ConA-like_dom_sf"/>
</dbReference>
<dbReference type="PROSITE" id="PS50188">
    <property type="entry name" value="B302_SPRY"/>
    <property type="match status" value="1"/>
</dbReference>
<sequence>MPLFSFSRHGQDDGHRHNYQAPNGGLPTYNQAAACPEPNYAFSPTKNASVDKFELGRTFQRQFPPERHLINLAPQDMARLQDHGLATHQFVFPPLFGRRNTPTEMYDYGQGPNNVIFTSPTSFRFQYELDSCVQTDLPLPSTILDHYELDSYEVTIRSKAANTVVAVGLATRPYPPFRLPGWNAESVGYHSDDGRKYYNDPEGGRDYGPPFGQGDTIAVQYCKSPGQVVFYKNQQPLGIAFSNIRAPLFPTVGADGPCELSVRFFPSQRSPDNAGPAPAYQPTAGFPQRDNNNLPPPAYTS</sequence>
<dbReference type="SUPFAM" id="SSF49899">
    <property type="entry name" value="Concanavalin A-like lectins/glucanases"/>
    <property type="match status" value="1"/>
</dbReference>
<gene>
    <name evidence="3" type="primary">ssh4_2</name>
    <name evidence="3" type="ORF">IWQ60_000227</name>
</gene>
<dbReference type="Proteomes" id="UP001150569">
    <property type="component" value="Unassembled WGS sequence"/>
</dbReference>
<protein>
    <submittedName>
        <fullName evidence="3">Protein ssh4</fullName>
    </submittedName>
</protein>
<comment type="caution">
    <text evidence="3">The sequence shown here is derived from an EMBL/GenBank/DDBJ whole genome shotgun (WGS) entry which is preliminary data.</text>
</comment>
<dbReference type="SMART" id="SM00449">
    <property type="entry name" value="SPRY"/>
    <property type="match status" value="1"/>
</dbReference>
<feature type="domain" description="B30.2/SPRY" evidence="2">
    <location>
        <begin position="73"/>
        <end position="269"/>
    </location>
</feature>
<dbReference type="Gene3D" id="2.60.120.920">
    <property type="match status" value="1"/>
</dbReference>
<feature type="region of interest" description="Disordered" evidence="1">
    <location>
        <begin position="263"/>
        <end position="301"/>
    </location>
</feature>
<dbReference type="InterPro" id="IPR043136">
    <property type="entry name" value="B30.2/SPRY_sf"/>
</dbReference>
<accession>A0A9W8AJA8</accession>
<dbReference type="AlphaFoldDB" id="A0A9W8AJA8"/>
<proteinExistence type="predicted"/>
<dbReference type="OrthoDB" id="258495at2759"/>
<keyword evidence="4" id="KW-1185">Reference proteome</keyword>
<dbReference type="InterPro" id="IPR050618">
    <property type="entry name" value="Ubq-SigPath_Reg"/>
</dbReference>
<dbReference type="InterPro" id="IPR003877">
    <property type="entry name" value="SPRY_dom"/>
</dbReference>
<dbReference type="PANTHER" id="PTHR12864">
    <property type="entry name" value="RAN BINDING PROTEIN 9-RELATED"/>
    <property type="match status" value="1"/>
</dbReference>